<gene>
    <name evidence="5" type="ORF">CYY_004539</name>
</gene>
<dbReference type="AlphaFoldDB" id="A0A8J4PV77"/>
<dbReference type="PANTHER" id="PTHR13255:SF0">
    <property type="entry name" value="ATAXIN-10"/>
    <property type="match status" value="1"/>
</dbReference>
<dbReference type="InterPro" id="IPR016024">
    <property type="entry name" value="ARM-type_fold"/>
</dbReference>
<dbReference type="PANTHER" id="PTHR13255">
    <property type="entry name" value="ATAXIN-10"/>
    <property type="match status" value="1"/>
</dbReference>
<evidence type="ECO:0000256" key="2">
    <source>
        <dbReference type="ARBA" id="ARBA00023306"/>
    </source>
</evidence>
<dbReference type="GO" id="GO:0051301">
    <property type="term" value="P:cell division"/>
    <property type="evidence" value="ECO:0007669"/>
    <property type="project" value="UniProtKB-KW"/>
</dbReference>
<evidence type="ECO:0000259" key="4">
    <source>
        <dbReference type="Pfam" id="PF09759"/>
    </source>
</evidence>
<dbReference type="InterPro" id="IPR011989">
    <property type="entry name" value="ARM-like"/>
</dbReference>
<comment type="caution">
    <text evidence="5">The sequence shown here is derived from an EMBL/GenBank/DDBJ whole genome shotgun (WGS) entry which is preliminary data.</text>
</comment>
<dbReference type="Pfam" id="PF09759">
    <property type="entry name" value="Atx10homo_assoc"/>
    <property type="match status" value="1"/>
</dbReference>
<name>A0A8J4PV77_9MYCE</name>
<evidence type="ECO:0000256" key="3">
    <source>
        <dbReference type="SAM" id="MobiDB-lite"/>
    </source>
</evidence>
<dbReference type="Proteomes" id="UP000695562">
    <property type="component" value="Unassembled WGS sequence"/>
</dbReference>
<dbReference type="OrthoDB" id="379794at2759"/>
<keyword evidence="2" id="KW-0131">Cell cycle</keyword>
<keyword evidence="1" id="KW-0132">Cell division</keyword>
<dbReference type="GO" id="GO:0005829">
    <property type="term" value="C:cytosol"/>
    <property type="evidence" value="ECO:0007669"/>
    <property type="project" value="TreeGrafter"/>
</dbReference>
<feature type="domain" description="Ataxin-10" evidence="4">
    <location>
        <begin position="490"/>
        <end position="586"/>
    </location>
</feature>
<sequence>MDNTKRMTESLRERLSLSLECRDTEWYQSCISDLTQLLSFSKDYENRVDIGSSRPFLDIVTNFVINNTAIDKYFNSDSSSSSGNDGDKLKLSLLSIRLLRNLCANVPQNQFEIISSEGLLDWVFDSLLFDQQHPANKHSSAIVNQCKSILQSTQQLLINMIVSNESNQNMLWYRCFPSNFLKLVKYHPLDVDQCTYQLTPGSLMLIYNCLLNNAKHRHQLSESKDLLEQLLFLLEQEDLEETGTEKQQQSDEYHNQIFHWIHLIFKSLFSNDCFIRCYQTLSSNYTTPTTTIESTPASEIPGQDDQDPDQPQDTNTRGRTNLYQIRLLKLLDAMVASNGKNVKNYIEKDSIIDVNCCFFLVYELSVLYNMDFNRRGQKEKLSNTTTLNDYDFQAIFFIIKIFANLTSYSEEMIHIAITKFKTDTTQSVQVLNIDDKSDKGDPNKHDLNTLLRKNGLVAICIGSLHGNYSSSTPTDKDTSNINCETEDKGFKKDLIRILGNLAYKNKANQDEIRELGGIELILNHCRFDVKNPYIKEWSVFAIRNLCEENQKNQMVIENLRNQGVANAEELESLGIKVEMQNGSIKFKSTRPPPNSTNNK</sequence>
<keyword evidence="6" id="KW-1185">Reference proteome</keyword>
<feature type="compositionally biased region" description="Low complexity" evidence="3">
    <location>
        <begin position="288"/>
        <end position="300"/>
    </location>
</feature>
<dbReference type="EMBL" id="AJWJ01000163">
    <property type="protein sequence ID" value="KAF2074136.1"/>
    <property type="molecule type" value="Genomic_DNA"/>
</dbReference>
<dbReference type="Gene3D" id="1.25.10.10">
    <property type="entry name" value="Leucine-rich Repeat Variant"/>
    <property type="match status" value="1"/>
</dbReference>
<dbReference type="SUPFAM" id="SSF48371">
    <property type="entry name" value="ARM repeat"/>
    <property type="match status" value="1"/>
</dbReference>
<dbReference type="InterPro" id="IPR019156">
    <property type="entry name" value="Ataxin-10_domain"/>
</dbReference>
<feature type="region of interest" description="Disordered" evidence="3">
    <location>
        <begin position="288"/>
        <end position="317"/>
    </location>
</feature>
<evidence type="ECO:0000313" key="5">
    <source>
        <dbReference type="EMBL" id="KAF2074136.1"/>
    </source>
</evidence>
<protein>
    <recommendedName>
        <fullName evidence="4">Ataxin-10 domain-containing protein</fullName>
    </recommendedName>
</protein>
<evidence type="ECO:0000256" key="1">
    <source>
        <dbReference type="ARBA" id="ARBA00022618"/>
    </source>
</evidence>
<dbReference type="InterPro" id="IPR051374">
    <property type="entry name" value="Ataxin-10/CTR86_families"/>
</dbReference>
<evidence type="ECO:0000313" key="6">
    <source>
        <dbReference type="Proteomes" id="UP000695562"/>
    </source>
</evidence>
<accession>A0A8J4PV77</accession>
<organism evidence="5 6">
    <name type="scientific">Polysphondylium violaceum</name>
    <dbReference type="NCBI Taxonomy" id="133409"/>
    <lineage>
        <taxon>Eukaryota</taxon>
        <taxon>Amoebozoa</taxon>
        <taxon>Evosea</taxon>
        <taxon>Eumycetozoa</taxon>
        <taxon>Dictyostelia</taxon>
        <taxon>Dictyosteliales</taxon>
        <taxon>Dictyosteliaceae</taxon>
        <taxon>Polysphondylium</taxon>
    </lineage>
</organism>
<proteinExistence type="predicted"/>
<reference evidence="5" key="1">
    <citation type="submission" date="2020-01" db="EMBL/GenBank/DDBJ databases">
        <title>Development of genomics and gene disruption for Polysphondylium violaceum indicates a role for the polyketide synthase stlB in stalk morphogenesis.</title>
        <authorList>
            <person name="Narita B."/>
            <person name="Kawabe Y."/>
            <person name="Kin K."/>
            <person name="Saito T."/>
            <person name="Gibbs R."/>
            <person name="Kuspa A."/>
            <person name="Muzny D."/>
            <person name="Queller D."/>
            <person name="Richards S."/>
            <person name="Strassman J."/>
            <person name="Sucgang R."/>
            <person name="Worley K."/>
            <person name="Schaap P."/>
        </authorList>
    </citation>
    <scope>NUCLEOTIDE SEQUENCE</scope>
    <source>
        <strain evidence="5">QSvi11</strain>
    </source>
</reference>